<feature type="domain" description="Large polyvalent protein associated" evidence="7">
    <location>
        <begin position="1055"/>
        <end position="1150"/>
    </location>
</feature>
<evidence type="ECO:0000259" key="5">
    <source>
        <dbReference type="Pfam" id="PF14195"/>
    </source>
</evidence>
<dbReference type="InterPro" id="IPR010359">
    <property type="entry name" value="IrrE_HExxH"/>
</dbReference>
<dbReference type="Pfam" id="PF14195">
    <property type="entry name" value="DUF4316"/>
    <property type="match status" value="1"/>
</dbReference>
<evidence type="ECO:0000313" key="11">
    <source>
        <dbReference type="Proteomes" id="UP000095003"/>
    </source>
</evidence>
<comment type="caution">
    <text evidence="10">The sequence shown here is derived from an EMBL/GenBank/DDBJ whole genome shotgun (WGS) entry which is preliminary data.</text>
</comment>
<feature type="domain" description="Large polyvalent protein associated" evidence="8">
    <location>
        <begin position="796"/>
        <end position="858"/>
    </location>
</feature>
<dbReference type="Pfam" id="PF06114">
    <property type="entry name" value="Peptidase_M78"/>
    <property type="match status" value="1"/>
</dbReference>
<evidence type="ECO:0000259" key="3">
    <source>
        <dbReference type="Pfam" id="PF08401"/>
    </source>
</evidence>
<evidence type="ECO:0000313" key="10">
    <source>
        <dbReference type="EMBL" id="ODM02699.1"/>
    </source>
</evidence>
<reference evidence="10 11" key="1">
    <citation type="submission" date="2016-07" db="EMBL/GenBank/DDBJ databases">
        <title>Characterization of isolates of Eisenbergiella tayi derived from blood cultures, using whole genome sequencing.</title>
        <authorList>
            <person name="Burdz T."/>
            <person name="Wiebe D."/>
            <person name="Huynh C."/>
            <person name="Bernard K."/>
        </authorList>
    </citation>
    <scope>NUCLEOTIDE SEQUENCE [LARGE SCALE GENOMIC DNA]</scope>
    <source>
        <strain evidence="10 11">NML 120489</strain>
    </source>
</reference>
<feature type="compositionally biased region" description="Basic residues" evidence="1">
    <location>
        <begin position="1516"/>
        <end position="1529"/>
    </location>
</feature>
<feature type="compositionally biased region" description="Basic and acidic residues" evidence="1">
    <location>
        <begin position="1506"/>
        <end position="1515"/>
    </location>
</feature>
<feature type="domain" description="YodL-like" evidence="4">
    <location>
        <begin position="1288"/>
        <end position="1387"/>
    </location>
</feature>
<sequence>MSYSSYDYDNLETADTMKIERRIYFESGKSDLSELVKLPLAELLSLRAESAAAEQEVFDRLKTQAAAWEEQAGKTLLLDKALEYARTLPVTHTANQWEQPDHYRHIRSNMVYQMYYSISENTRYDRAAQASVSYSWTLSWSLRTNAPGTYRQARIAGQDRKVFASREALDKYLNGRIKAHAHYFTEISPAIPKEYADCFKVNGCLLPGYTIEGEEPAKAAALPTQEEAAQPPQTAATPERREPVNEVFSIFLDNRAEAQTGGPHGYWLSLPTSAEQVQEALKEIHITADNQQDLFIGGFSAPDGQPLELPEELIQAASVDELNFLAVQLQKLDDVERSQLNAIMQSPEKFQTIGQVTDYAENTDCFTLIDAKDYCTLGDYYLNHSGLMVIPDAWKPAIDTERLGQFIAQEEQGAFTEYGYLLRAGEEWQRVHEGQPVPEEYRVMAYPASEILREESKVQPEAAAPAKSPQPVTPILLNGQNSAERMKEITDRLETGIQELFESERYKAYLTTMSKFHSYSFNNTLLIAMQGGQLVAGYNKWRDDFHRNVKKGEKAIKILAPAPFKAKKEVQKLDAQGRPVMGKDGKPVTEVQEIQVPAFKIVSVFDVSQTEGEPLPSIGVEELTGSVERYGEFFKALEQISPVPIGFEDIPGGSHGYYHLTEKRIAIQEGMSELQTLKTAIHEIAHSKLHAIDPEAPAIEQADRPDSRTREVQAESVAYAVCQHYGLDTSDYSFGYVAGWSSGKDLKELKASLETIRATAHELISTIDGHLAQLQQQRQTQQEQPQAAPLEQAAEQPDPDSVFSKLSPEQQQEMTDSVKAMLQTLIEADLKSTGEVSQGTKEAAQAQGFTIAGDGTLEQAEVPQEAAYRLENGDYLYIQTSETGYDYTLYDPDYKELDGGQLDNPDLSLVEAGKEILAIHERPDRTMEPLTGDALAGFLEAAEQANAIPQPQAWNGIDGLLNGKPFMPEASPADRAAALIELAEKNAPRLGSEERQLIVAYAEAMDDTEKAIGLINRLCEQGYEMQHGHMDDFMKSQIESEIAVARAEQTIAHDPAAEPIVTILWSESPHLKDGQQMPLHEAEAVFGALDSSKRLEREHPDHAGSWYDKTKFRIDFTMQGQPDNYEGRQDFGDGDGSLIEHIQGYHEYYAQDESWKNHVLHHEGPEAWEADKAQREMLLNEFIPYMKQHCTLSRMEQEAQRLLQSGDSLPPEQTAYLNALVDYVTECRPLLNQGQYQLPEPPQLSDFDKNLQDYKELVQAEVAQEAGAAGLTVEEYIASGSDAPAQPNFSIYQVPRGPEGRDFRYRSYEGLQADGLSVDRKNYQLVYTAPLDKNTSLDEIYHRFNMEHPTDYTGRSLSLGDIVVFRQDGKQTAYYVDSVGYREVPEFFKEQGQPLTPDKLETGETVKTPRGTFYVTAMSREQMEAAGYGFHHQSEDGRYLIMANGTRAFAIPAQQESHIKTAEMSTEQNYNMIDGILNNAPSMEELEARAKAGEQVSLSDVAAAVKAERQTEKQAHKNAKANHSTKKPSIRAQLAAAKKEQKKQSPAREKSKDMEVGGRE</sequence>
<feature type="compositionally biased region" description="Low complexity" evidence="1">
    <location>
        <begin position="774"/>
        <end position="796"/>
    </location>
</feature>
<dbReference type="InterPro" id="IPR025465">
    <property type="entry name" value="DUF4316"/>
</dbReference>
<feature type="region of interest" description="Disordered" evidence="1">
    <location>
        <begin position="774"/>
        <end position="816"/>
    </location>
</feature>
<feature type="compositionally biased region" description="Low complexity" evidence="1">
    <location>
        <begin position="220"/>
        <end position="237"/>
    </location>
</feature>
<dbReference type="Pfam" id="PF07275">
    <property type="entry name" value="ArdA"/>
    <property type="match status" value="1"/>
</dbReference>
<dbReference type="Pfam" id="PF18852">
    <property type="entry name" value="LPD34"/>
    <property type="match status" value="1"/>
</dbReference>
<feature type="compositionally biased region" description="Basic and acidic residues" evidence="1">
    <location>
        <begin position="1537"/>
        <end position="1560"/>
    </location>
</feature>
<dbReference type="GO" id="GO:0003697">
    <property type="term" value="F:single-stranded DNA binding"/>
    <property type="evidence" value="ECO:0007669"/>
    <property type="project" value="InterPro"/>
</dbReference>
<evidence type="ECO:0000259" key="9">
    <source>
        <dbReference type="Pfam" id="PF18852"/>
    </source>
</evidence>
<accession>A0A1E3A232</accession>
<name>A0A1E3A232_9FIRM</name>
<feature type="domain" description="IrrE N-terminal-like" evidence="2">
    <location>
        <begin position="655"/>
        <end position="722"/>
    </location>
</feature>
<dbReference type="InterPro" id="IPR009899">
    <property type="entry name" value="ArdA"/>
</dbReference>
<evidence type="ECO:0000256" key="1">
    <source>
        <dbReference type="SAM" id="MobiDB-lite"/>
    </source>
</evidence>
<dbReference type="InterPro" id="IPR040672">
    <property type="entry name" value="LPD34"/>
</dbReference>
<feature type="domain" description="DUF4316" evidence="5">
    <location>
        <begin position="1459"/>
        <end position="1502"/>
    </location>
</feature>
<dbReference type="InterPro" id="IPR025923">
    <property type="entry name" value="YodL-like_dom"/>
</dbReference>
<dbReference type="InterPro" id="IPR013610">
    <property type="entry name" value="ArdC_N"/>
</dbReference>
<dbReference type="RefSeq" id="WP_025491692.1">
    <property type="nucleotide sequence ID" value="NZ_MCGI01000009.1"/>
</dbReference>
<dbReference type="Pfam" id="PF08401">
    <property type="entry name" value="ArdcN"/>
    <property type="match status" value="1"/>
</dbReference>
<dbReference type="Pfam" id="PF18830">
    <property type="entry name" value="LPD16"/>
    <property type="match status" value="1"/>
</dbReference>
<feature type="domain" description="Large polyvalent protein associated" evidence="9">
    <location>
        <begin position="1"/>
        <end position="213"/>
    </location>
</feature>
<evidence type="ECO:0000259" key="8">
    <source>
        <dbReference type="Pfam" id="PF18842"/>
    </source>
</evidence>
<evidence type="ECO:0000259" key="4">
    <source>
        <dbReference type="Pfam" id="PF14191"/>
    </source>
</evidence>
<dbReference type="InterPro" id="IPR041045">
    <property type="entry name" value="LPD25"/>
</dbReference>
<gene>
    <name evidence="10" type="ORF">BEH84_06254</name>
</gene>
<feature type="region of interest" description="Disordered" evidence="1">
    <location>
        <begin position="1504"/>
        <end position="1560"/>
    </location>
</feature>
<dbReference type="InterPro" id="IPR040936">
    <property type="entry name" value="LPD26"/>
</dbReference>
<dbReference type="InterPro" id="IPR040568">
    <property type="entry name" value="LPD16"/>
</dbReference>
<evidence type="ECO:0000259" key="6">
    <source>
        <dbReference type="Pfam" id="PF18830"/>
    </source>
</evidence>
<dbReference type="EMBL" id="MCGI01000009">
    <property type="protein sequence ID" value="ODM02699.1"/>
    <property type="molecule type" value="Genomic_DNA"/>
</dbReference>
<dbReference type="PATRIC" id="fig|1432052.3.peg.6904"/>
<dbReference type="Pfam" id="PF18840">
    <property type="entry name" value="LPD25"/>
    <property type="match status" value="1"/>
</dbReference>
<proteinExistence type="predicted"/>
<dbReference type="Proteomes" id="UP000095003">
    <property type="component" value="Unassembled WGS sequence"/>
</dbReference>
<organism evidence="10 11">
    <name type="scientific">Eisenbergiella tayi</name>
    <dbReference type="NCBI Taxonomy" id="1432052"/>
    <lineage>
        <taxon>Bacteria</taxon>
        <taxon>Bacillati</taxon>
        <taxon>Bacillota</taxon>
        <taxon>Clostridia</taxon>
        <taxon>Lachnospirales</taxon>
        <taxon>Lachnospiraceae</taxon>
        <taxon>Eisenbergiella</taxon>
    </lineage>
</organism>
<dbReference type="Pfam" id="PF14191">
    <property type="entry name" value="YodL"/>
    <property type="match status" value="1"/>
</dbReference>
<feature type="region of interest" description="Disordered" evidence="1">
    <location>
        <begin position="220"/>
        <end position="240"/>
    </location>
</feature>
<evidence type="ECO:0000259" key="2">
    <source>
        <dbReference type="Pfam" id="PF06114"/>
    </source>
</evidence>
<feature type="domain" description="Large polyvalent protein-associated" evidence="6">
    <location>
        <begin position="863"/>
        <end position="939"/>
    </location>
</feature>
<protein>
    <submittedName>
        <fullName evidence="10">Antirestriction protein (ArdA)</fullName>
    </submittedName>
</protein>
<evidence type="ECO:0000259" key="7">
    <source>
        <dbReference type="Pfam" id="PF18840"/>
    </source>
</evidence>
<feature type="domain" description="N-terminal" evidence="3">
    <location>
        <begin position="483"/>
        <end position="605"/>
    </location>
</feature>
<dbReference type="Pfam" id="PF18842">
    <property type="entry name" value="LPD26"/>
    <property type="match status" value="1"/>
</dbReference>